<protein>
    <recommendedName>
        <fullName evidence="3">Type 2 DNA topoisomerase 6 subunit B-like</fullName>
    </recommendedName>
</protein>
<evidence type="ECO:0008006" key="3">
    <source>
        <dbReference type="Google" id="ProtNLM"/>
    </source>
</evidence>
<dbReference type="Proteomes" id="UP000796880">
    <property type="component" value="Unassembled WGS sequence"/>
</dbReference>
<dbReference type="GO" id="GO:0007131">
    <property type="term" value="P:reciprocal meiotic recombination"/>
    <property type="evidence" value="ECO:0007669"/>
    <property type="project" value="TreeGrafter"/>
</dbReference>
<dbReference type="AlphaFoldDB" id="A0A8K0DHS6"/>
<sequence length="447" mass="49706">MSISMSTGIVTKLKSTGFNGAVSDTGIGSCLQEFRNLKLPIESVADEQWNGVISVTTTSISDHEIYRYLLNLKESDSARRLTMLPSNSKNGAKFSGTEVCLSICKNIDVLRAEITHFFQKMLILKIPSVAIELVIEYGGVPASKVEDLFLANECNPLPFSASNLERLKSGFEDYVLKHGNGLNKQCDSCFQNLENIKVGSGMASNAETHRNNGLVMEVVVMISEISEPTNTCSSACSTKTEVLYFRDFASCSIPQSSLKALTSIDWRSYGLTLGSVKNQGGYVVIVWENLPPYTRIDIVLHLYHKQYPTEYRRKIQSDRNLLKKAVKLALDDLRNKHAGVLLSAHSLKICSYVPDLAKMIAGLILSSNDSDFQEECVTLLGLQSQGVEGESVEACIKEKLISVIEMNDRKPHKSKEVVPYLFEDNHFHEPDNEYEGEYAFSPMDLDL</sequence>
<dbReference type="PANTHER" id="PTHR36722">
    <property type="entry name" value="TYPE 2 DNA TOPOISOMERASE 6 SUBUNIT B-LIKE"/>
    <property type="match status" value="1"/>
</dbReference>
<dbReference type="PANTHER" id="PTHR36722:SF1">
    <property type="entry name" value="TYPE 2 DNA TOPOISOMERASE 6 SUBUNIT B-LIKE"/>
    <property type="match status" value="1"/>
</dbReference>
<keyword evidence="2" id="KW-1185">Reference proteome</keyword>
<name>A0A8K0DHS6_9ROSA</name>
<gene>
    <name evidence="1" type="ORF">FNV43_RR25982</name>
</gene>
<dbReference type="GO" id="GO:0030674">
    <property type="term" value="F:protein-macromolecule adaptor activity"/>
    <property type="evidence" value="ECO:0007669"/>
    <property type="project" value="TreeGrafter"/>
</dbReference>
<comment type="caution">
    <text evidence="1">The sequence shown here is derived from an EMBL/GenBank/DDBJ whole genome shotgun (WGS) entry which is preliminary data.</text>
</comment>
<dbReference type="InterPro" id="IPR034566">
    <property type="entry name" value="MTOPVIB_plant"/>
</dbReference>
<evidence type="ECO:0000313" key="1">
    <source>
        <dbReference type="EMBL" id="KAF3431252.1"/>
    </source>
</evidence>
<dbReference type="GO" id="GO:0042138">
    <property type="term" value="P:meiotic DNA double-strand break formation"/>
    <property type="evidence" value="ECO:0007669"/>
    <property type="project" value="InterPro"/>
</dbReference>
<evidence type="ECO:0000313" key="2">
    <source>
        <dbReference type="Proteomes" id="UP000796880"/>
    </source>
</evidence>
<dbReference type="EMBL" id="VOIH02000012">
    <property type="protein sequence ID" value="KAF3431252.1"/>
    <property type="molecule type" value="Genomic_DNA"/>
</dbReference>
<reference evidence="1" key="1">
    <citation type="submission" date="2020-03" db="EMBL/GenBank/DDBJ databases">
        <title>A high-quality chromosome-level genome assembly of a woody plant with both climbing and erect habits, Rhamnella rubrinervis.</title>
        <authorList>
            <person name="Lu Z."/>
            <person name="Yang Y."/>
            <person name="Zhu X."/>
            <person name="Sun Y."/>
        </authorList>
    </citation>
    <scope>NUCLEOTIDE SEQUENCE</scope>
    <source>
        <strain evidence="1">BYM</strain>
        <tissue evidence="1">Leaf</tissue>
    </source>
</reference>
<accession>A0A8K0DHS6</accession>
<dbReference type="GO" id="GO:0000793">
    <property type="term" value="C:condensed chromosome"/>
    <property type="evidence" value="ECO:0007669"/>
    <property type="project" value="TreeGrafter"/>
</dbReference>
<dbReference type="OrthoDB" id="1918529at2759"/>
<organism evidence="1 2">
    <name type="scientific">Rhamnella rubrinervis</name>
    <dbReference type="NCBI Taxonomy" id="2594499"/>
    <lineage>
        <taxon>Eukaryota</taxon>
        <taxon>Viridiplantae</taxon>
        <taxon>Streptophyta</taxon>
        <taxon>Embryophyta</taxon>
        <taxon>Tracheophyta</taxon>
        <taxon>Spermatophyta</taxon>
        <taxon>Magnoliopsida</taxon>
        <taxon>eudicotyledons</taxon>
        <taxon>Gunneridae</taxon>
        <taxon>Pentapetalae</taxon>
        <taxon>rosids</taxon>
        <taxon>fabids</taxon>
        <taxon>Rosales</taxon>
        <taxon>Rhamnaceae</taxon>
        <taxon>rhamnoid group</taxon>
        <taxon>Rhamneae</taxon>
        <taxon>Rhamnella</taxon>
    </lineage>
</organism>
<proteinExistence type="predicted"/>